<dbReference type="PANTHER" id="PTHR35369:SF3">
    <property type="entry name" value="TRANSLESION DNA SYNTHESIS-ASSOCIATED PROTEIN IMUA"/>
    <property type="match status" value="1"/>
</dbReference>
<accession>A0A3A6UJE2</accession>
<organism evidence="2 3">
    <name type="scientific">Parashewanella spongiae</name>
    <dbReference type="NCBI Taxonomy" id="342950"/>
    <lineage>
        <taxon>Bacteria</taxon>
        <taxon>Pseudomonadati</taxon>
        <taxon>Pseudomonadota</taxon>
        <taxon>Gammaproteobacteria</taxon>
        <taxon>Alteromonadales</taxon>
        <taxon>Shewanellaceae</taxon>
        <taxon>Parashewanella</taxon>
    </lineage>
</organism>
<proteinExistence type="predicted"/>
<dbReference type="GO" id="GO:0009432">
    <property type="term" value="P:SOS response"/>
    <property type="evidence" value="ECO:0007669"/>
    <property type="project" value="InterPro"/>
</dbReference>
<evidence type="ECO:0000313" key="2">
    <source>
        <dbReference type="EMBL" id="RJY17608.1"/>
    </source>
</evidence>
<dbReference type="GO" id="GO:0051301">
    <property type="term" value="P:cell division"/>
    <property type="evidence" value="ECO:0007669"/>
    <property type="project" value="UniProtKB-KW"/>
</dbReference>
<dbReference type="SUPFAM" id="SSF52540">
    <property type="entry name" value="P-loop containing nucleoside triphosphate hydrolases"/>
    <property type="match status" value="1"/>
</dbReference>
<dbReference type="PANTHER" id="PTHR35369">
    <property type="entry name" value="BLR3025 PROTEIN-RELATED"/>
    <property type="match status" value="1"/>
</dbReference>
<gene>
    <name evidence="2" type="ORF">D5R81_07865</name>
</gene>
<dbReference type="AlphaFoldDB" id="A0A3A6UJE2"/>
<reference evidence="2 3" key="1">
    <citation type="submission" date="2018-09" db="EMBL/GenBank/DDBJ databases">
        <title>Phylogeny of the Shewanellaceae, and recommendation for two new genera, Pseudoshewanella and Parashewanella.</title>
        <authorList>
            <person name="Wang G."/>
        </authorList>
    </citation>
    <scope>NUCLEOTIDE SEQUENCE [LARGE SCALE GENOMIC DNA]</scope>
    <source>
        <strain evidence="2 3">KCTC 22492</strain>
    </source>
</reference>
<protein>
    <submittedName>
        <fullName evidence="2">Cell division protein</fullName>
    </submittedName>
</protein>
<dbReference type="InterPro" id="IPR004596">
    <property type="entry name" value="Cell_div_suppressor_SulA"/>
</dbReference>
<evidence type="ECO:0000313" key="3">
    <source>
        <dbReference type="Proteomes" id="UP000273022"/>
    </source>
</evidence>
<dbReference type="Gene3D" id="3.40.50.300">
    <property type="entry name" value="P-loop containing nucleotide triphosphate hydrolases"/>
    <property type="match status" value="1"/>
</dbReference>
<dbReference type="Proteomes" id="UP000273022">
    <property type="component" value="Unassembled WGS sequence"/>
</dbReference>
<keyword evidence="3" id="KW-1185">Reference proteome</keyword>
<dbReference type="InterPro" id="IPR027417">
    <property type="entry name" value="P-loop_NTPase"/>
</dbReference>
<dbReference type="Pfam" id="PF03846">
    <property type="entry name" value="SulA"/>
    <property type="match status" value="1"/>
</dbReference>
<keyword evidence="2" id="KW-0132">Cell division</keyword>
<keyword evidence="1" id="KW-0227">DNA damage</keyword>
<dbReference type="EMBL" id="QYYH01000038">
    <property type="protein sequence ID" value="RJY17608.1"/>
    <property type="molecule type" value="Genomic_DNA"/>
</dbReference>
<dbReference type="InterPro" id="IPR050356">
    <property type="entry name" value="SulA_CellDiv_inhibitor"/>
</dbReference>
<dbReference type="GO" id="GO:0051782">
    <property type="term" value="P:negative regulation of cell division"/>
    <property type="evidence" value="ECO:0007669"/>
    <property type="project" value="InterPro"/>
</dbReference>
<evidence type="ECO:0000256" key="1">
    <source>
        <dbReference type="ARBA" id="ARBA00022763"/>
    </source>
</evidence>
<dbReference type="RefSeq" id="WP_121853104.1">
    <property type="nucleotide sequence ID" value="NZ_CP037952.1"/>
</dbReference>
<keyword evidence="2" id="KW-0131">Cell cycle</keyword>
<dbReference type="GO" id="GO:0006281">
    <property type="term" value="P:DNA repair"/>
    <property type="evidence" value="ECO:0007669"/>
    <property type="project" value="TreeGrafter"/>
</dbReference>
<comment type="caution">
    <text evidence="2">The sequence shown here is derived from an EMBL/GenBank/DDBJ whole genome shotgun (WGS) entry which is preliminary data.</text>
</comment>
<dbReference type="OrthoDB" id="9811176at2"/>
<sequence length="161" mass="17622">MISSAIPLHHPGIWQTATTTNQPQTVSTMSSDTSGIDELIQLSSKMAQLSKLGRWIVLINPPSIDYKSILSQAGVSMNKVLLVHARDDVESLWAMEKALTSGTNSAVICWAAELDAKDNRRLELVNKSAKAIGIILQTQPKTSSKTLDIDAWQKQFINAVH</sequence>
<name>A0A3A6UJE2_9GAMM</name>